<evidence type="ECO:0000256" key="6">
    <source>
        <dbReference type="HAMAP-Rule" id="MF_01161"/>
    </source>
</evidence>
<dbReference type="InterPro" id="IPR014729">
    <property type="entry name" value="Rossmann-like_a/b/a_fold"/>
</dbReference>
<comment type="domain">
    <text evidence="6">The N-terminal region contains the highly conserved SGGXDS motif, predicted to be a P-loop motif involved in ATP binding.</text>
</comment>
<dbReference type="GO" id="GO:0005737">
    <property type="term" value="C:cytoplasm"/>
    <property type="evidence" value="ECO:0007669"/>
    <property type="project" value="UniProtKB-SubCell"/>
</dbReference>
<organism evidence="8 9">
    <name type="scientific">Puniceibacterium sediminis</name>
    <dbReference type="NCBI Taxonomy" id="1608407"/>
    <lineage>
        <taxon>Bacteria</taxon>
        <taxon>Pseudomonadati</taxon>
        <taxon>Pseudomonadota</taxon>
        <taxon>Alphaproteobacteria</taxon>
        <taxon>Rhodobacterales</taxon>
        <taxon>Paracoccaceae</taxon>
        <taxon>Puniceibacterium</taxon>
    </lineage>
</organism>
<dbReference type="GO" id="GO:0005524">
    <property type="term" value="F:ATP binding"/>
    <property type="evidence" value="ECO:0007669"/>
    <property type="project" value="UniProtKB-UniRule"/>
</dbReference>
<gene>
    <name evidence="6" type="primary">tilS</name>
    <name evidence="8" type="ORF">SAMN06265370_10197</name>
</gene>
<dbReference type="AlphaFoldDB" id="A0A238UTG4"/>
<dbReference type="PANTHER" id="PTHR43033">
    <property type="entry name" value="TRNA(ILE)-LYSIDINE SYNTHASE-RELATED"/>
    <property type="match status" value="1"/>
</dbReference>
<dbReference type="InterPro" id="IPR011063">
    <property type="entry name" value="TilS/TtcA_N"/>
</dbReference>
<keyword evidence="2 6" id="KW-0819">tRNA processing</keyword>
<keyword evidence="4 6" id="KW-0067">ATP-binding</keyword>
<dbReference type="PANTHER" id="PTHR43033:SF1">
    <property type="entry name" value="TRNA(ILE)-LYSIDINE SYNTHASE-RELATED"/>
    <property type="match status" value="1"/>
</dbReference>
<comment type="catalytic activity">
    <reaction evidence="5 6">
        <text>cytidine(34) in tRNA(Ile2) + L-lysine + ATP = lysidine(34) in tRNA(Ile2) + AMP + diphosphate + H(+)</text>
        <dbReference type="Rhea" id="RHEA:43744"/>
        <dbReference type="Rhea" id="RHEA-COMP:10625"/>
        <dbReference type="Rhea" id="RHEA-COMP:10670"/>
        <dbReference type="ChEBI" id="CHEBI:15378"/>
        <dbReference type="ChEBI" id="CHEBI:30616"/>
        <dbReference type="ChEBI" id="CHEBI:32551"/>
        <dbReference type="ChEBI" id="CHEBI:33019"/>
        <dbReference type="ChEBI" id="CHEBI:82748"/>
        <dbReference type="ChEBI" id="CHEBI:83665"/>
        <dbReference type="ChEBI" id="CHEBI:456215"/>
        <dbReference type="EC" id="6.3.4.19"/>
    </reaction>
</comment>
<evidence type="ECO:0000313" key="8">
    <source>
        <dbReference type="EMBL" id="SNR25326.1"/>
    </source>
</evidence>
<keyword evidence="9" id="KW-1185">Reference proteome</keyword>
<accession>A0A238UTG4</accession>
<dbReference type="HAMAP" id="MF_01161">
    <property type="entry name" value="tRNA_Ile_lys_synt"/>
    <property type="match status" value="1"/>
</dbReference>
<protein>
    <recommendedName>
        <fullName evidence="6">tRNA(Ile)-lysidine synthase</fullName>
        <ecNumber evidence="6">6.3.4.19</ecNumber>
    </recommendedName>
    <alternativeName>
        <fullName evidence="6">tRNA(Ile)-2-lysyl-cytidine synthase</fullName>
    </alternativeName>
    <alternativeName>
        <fullName evidence="6">tRNA(Ile)-lysidine synthetase</fullName>
    </alternativeName>
</protein>
<comment type="function">
    <text evidence="6">Ligates lysine onto the cytidine present at position 34 of the AUA codon-specific tRNA(Ile) that contains the anticodon CAU, in an ATP-dependent manner. Cytidine is converted to lysidine, thus changing the amino acid specificity of the tRNA from methionine to isoleucine.</text>
</comment>
<dbReference type="EMBL" id="FZNN01000001">
    <property type="protein sequence ID" value="SNR25326.1"/>
    <property type="molecule type" value="Genomic_DNA"/>
</dbReference>
<evidence type="ECO:0000259" key="7">
    <source>
        <dbReference type="Pfam" id="PF01171"/>
    </source>
</evidence>
<keyword evidence="6" id="KW-0963">Cytoplasm</keyword>
<dbReference type="Gene3D" id="3.40.50.620">
    <property type="entry name" value="HUPs"/>
    <property type="match status" value="1"/>
</dbReference>
<proteinExistence type="inferred from homology"/>
<evidence type="ECO:0000256" key="3">
    <source>
        <dbReference type="ARBA" id="ARBA00022741"/>
    </source>
</evidence>
<sequence length="451" mass="49309">MKAVEGSLDQRFADSMGQLFGPEFPTDIGLAVSGGGDSMAMLYLAHNWARVWGVRLWVATVDHGLRAEAAAEAAMVAEECATLGWPHATLRWHWDGQGNVQDAARQARLGLLDRWRGGLRHVLMAHTQDDLSETFLIRLKRGSGVEGLSAMRAKRPAHVLTVVPGDISGEAPPAAPVKGGDFNVIRPCLEMRREELRHYLRTLQGKWVDDPSNDDTSYDRVRMRRLLSTLEAEGLGVETIAATARRMARAKEALCARALSVWQATGQEEHTAAGPTGDILFDRAGFGAVELDTQMRLLAAALQFVSTSSYRARAEATEAVLDRVLSGGAATLQGCEVRSIGEMIRIYREPQAVRNQFSVVGDNALWDGRWRVFHHTLKGLAIRALGEDGWAQLGVRPEGTPVFQTARSLPSVWDGDRLVACDAMGHGPGNTTQLWPMGQQMNGFASFLLSH</sequence>
<feature type="domain" description="tRNA(Ile)-lysidine/2-thiocytidine synthase N-terminal" evidence="7">
    <location>
        <begin position="29"/>
        <end position="225"/>
    </location>
</feature>
<dbReference type="Proteomes" id="UP000198417">
    <property type="component" value="Unassembled WGS sequence"/>
</dbReference>
<evidence type="ECO:0000256" key="5">
    <source>
        <dbReference type="ARBA" id="ARBA00048539"/>
    </source>
</evidence>
<keyword evidence="1 6" id="KW-0436">Ligase</keyword>
<dbReference type="CDD" id="cd01992">
    <property type="entry name" value="TilS_N"/>
    <property type="match status" value="1"/>
</dbReference>
<dbReference type="EC" id="6.3.4.19" evidence="6"/>
<dbReference type="NCBIfam" id="TIGR02432">
    <property type="entry name" value="lysidine_TilS_N"/>
    <property type="match status" value="1"/>
</dbReference>
<name>A0A238UTG4_9RHOB</name>
<dbReference type="InterPro" id="IPR012795">
    <property type="entry name" value="tRNA_Ile_lys_synt_N"/>
</dbReference>
<evidence type="ECO:0000256" key="2">
    <source>
        <dbReference type="ARBA" id="ARBA00022694"/>
    </source>
</evidence>
<keyword evidence="3 6" id="KW-0547">Nucleotide-binding</keyword>
<comment type="similarity">
    <text evidence="6">Belongs to the tRNA(Ile)-lysidine synthase family.</text>
</comment>
<feature type="binding site" evidence="6">
    <location>
        <begin position="33"/>
        <end position="38"/>
    </location>
    <ligand>
        <name>ATP</name>
        <dbReference type="ChEBI" id="CHEBI:30616"/>
    </ligand>
</feature>
<evidence type="ECO:0000256" key="4">
    <source>
        <dbReference type="ARBA" id="ARBA00022840"/>
    </source>
</evidence>
<dbReference type="GO" id="GO:0006400">
    <property type="term" value="P:tRNA modification"/>
    <property type="evidence" value="ECO:0007669"/>
    <property type="project" value="UniProtKB-UniRule"/>
</dbReference>
<dbReference type="InterPro" id="IPR012094">
    <property type="entry name" value="tRNA_Ile_lys_synt"/>
</dbReference>
<dbReference type="Pfam" id="PF01171">
    <property type="entry name" value="ATP_bind_3"/>
    <property type="match status" value="1"/>
</dbReference>
<dbReference type="SUPFAM" id="SSF52402">
    <property type="entry name" value="Adenine nucleotide alpha hydrolases-like"/>
    <property type="match status" value="1"/>
</dbReference>
<comment type="subcellular location">
    <subcellularLocation>
        <location evidence="6">Cytoplasm</location>
    </subcellularLocation>
</comment>
<evidence type="ECO:0000313" key="9">
    <source>
        <dbReference type="Proteomes" id="UP000198417"/>
    </source>
</evidence>
<dbReference type="GO" id="GO:0032267">
    <property type="term" value="F:tRNA(Ile)-lysidine synthase activity"/>
    <property type="evidence" value="ECO:0007669"/>
    <property type="project" value="UniProtKB-EC"/>
</dbReference>
<reference evidence="8 9" key="1">
    <citation type="submission" date="2017-06" db="EMBL/GenBank/DDBJ databases">
        <authorList>
            <person name="Kim H.J."/>
            <person name="Triplett B.A."/>
        </authorList>
    </citation>
    <scope>NUCLEOTIDE SEQUENCE [LARGE SCALE GENOMIC DNA]</scope>
    <source>
        <strain evidence="8 9">DSM 29052</strain>
    </source>
</reference>
<dbReference type="RefSeq" id="WP_245840567.1">
    <property type="nucleotide sequence ID" value="NZ_FZNN01000001.1"/>
</dbReference>
<evidence type="ECO:0000256" key="1">
    <source>
        <dbReference type="ARBA" id="ARBA00022598"/>
    </source>
</evidence>